<comment type="similarity">
    <text evidence="1">Belongs to the stealth family.</text>
</comment>
<evidence type="ECO:0000259" key="4">
    <source>
        <dbReference type="Pfam" id="PF11380"/>
    </source>
</evidence>
<gene>
    <name evidence="6" type="ORF">H8R91_02140</name>
</gene>
<evidence type="ECO:0000313" key="6">
    <source>
        <dbReference type="EMBL" id="MBC5727349.1"/>
    </source>
</evidence>
<dbReference type="PANTHER" id="PTHR24045">
    <property type="match status" value="1"/>
</dbReference>
<reference evidence="6 7" key="1">
    <citation type="submission" date="2020-08" db="EMBL/GenBank/DDBJ databases">
        <title>Genome public.</title>
        <authorList>
            <person name="Liu C."/>
            <person name="Sun Q."/>
        </authorList>
    </citation>
    <scope>NUCLEOTIDE SEQUENCE [LARGE SCALE GENOMIC DNA]</scope>
    <source>
        <strain evidence="6 7">NSJ-71</strain>
    </source>
</reference>
<dbReference type="InterPro" id="IPR031358">
    <property type="entry name" value="Stealth_CR1"/>
</dbReference>
<dbReference type="Pfam" id="PF17101">
    <property type="entry name" value="Stealth_CR1"/>
    <property type="match status" value="1"/>
</dbReference>
<feature type="domain" description="Stealth protein CR2 conserved region 2" evidence="4">
    <location>
        <begin position="44"/>
        <end position="143"/>
    </location>
</feature>
<dbReference type="InterPro" id="IPR047141">
    <property type="entry name" value="Stealth"/>
</dbReference>
<evidence type="ECO:0000256" key="1">
    <source>
        <dbReference type="ARBA" id="ARBA00007583"/>
    </source>
</evidence>
<protein>
    <submittedName>
        <fullName evidence="6">Stealth CR1 domain-containing protein</fullName>
    </submittedName>
</protein>
<evidence type="ECO:0000256" key="3">
    <source>
        <dbReference type="ARBA" id="ARBA00023169"/>
    </source>
</evidence>
<dbReference type="InterPro" id="IPR021520">
    <property type="entry name" value="Stealth_CR2"/>
</dbReference>
<name>A0ABR7HIK2_9FIRM</name>
<keyword evidence="2" id="KW-0808">Transferase</keyword>
<keyword evidence="7" id="KW-1185">Reference proteome</keyword>
<sequence length="339" mass="41138">MENYKIDFVIPWVNGGDLEWQKEKEKYWIKEGNTPFLDGNQASRFRDWDNLRYWFRGVEKFTPWVNKIYFVTCGHIPEWLNTHHPKLEVINHKDYIPKEYLPVFQANPIELNFHRITSLEEHFVYFNDDMFVISPMEKKDFFVNGLPREMATMYLLTNDGKEDTFQYMLFRMMGEVNQQFDLHDSIKKNPFKWFNPIYKKYLLNNFLLYRFHNVSGLYTPHVPSSLRKSTMMEVWENISNSMVETCKHRFRNPRDITQYIFRYWEIMKGTFTPTNIMDYSEEFFLDESNIDYLVESITKQKYKMICINDSISIKNFEQLKNQVIGAFETILMSKSEYER</sequence>
<evidence type="ECO:0000256" key="2">
    <source>
        <dbReference type="ARBA" id="ARBA00022679"/>
    </source>
</evidence>
<dbReference type="Pfam" id="PF11380">
    <property type="entry name" value="Stealth_CR2"/>
    <property type="match status" value="1"/>
</dbReference>
<accession>A0ABR7HIK2</accession>
<dbReference type="Proteomes" id="UP000636755">
    <property type="component" value="Unassembled WGS sequence"/>
</dbReference>
<feature type="domain" description="Stealth protein CR1 conserved region 1" evidence="5">
    <location>
        <begin position="5"/>
        <end position="27"/>
    </location>
</feature>
<evidence type="ECO:0000313" key="7">
    <source>
        <dbReference type="Proteomes" id="UP000636755"/>
    </source>
</evidence>
<organism evidence="6 7">
    <name type="scientific">Ruminococcus intestinalis</name>
    <dbReference type="NCBI Taxonomy" id="2763066"/>
    <lineage>
        <taxon>Bacteria</taxon>
        <taxon>Bacillati</taxon>
        <taxon>Bacillota</taxon>
        <taxon>Clostridia</taxon>
        <taxon>Eubacteriales</taxon>
        <taxon>Oscillospiraceae</taxon>
        <taxon>Ruminococcus</taxon>
    </lineage>
</organism>
<keyword evidence="3" id="KW-0270">Exopolysaccharide synthesis</keyword>
<dbReference type="PANTHER" id="PTHR24045:SF0">
    <property type="entry name" value="N-ACETYLGLUCOSAMINE-1-PHOSPHOTRANSFERASE SUBUNITS ALPHA_BETA"/>
    <property type="match status" value="1"/>
</dbReference>
<dbReference type="RefSeq" id="WP_186934681.1">
    <property type="nucleotide sequence ID" value="NZ_JACOPS010000001.1"/>
</dbReference>
<evidence type="ECO:0000259" key="5">
    <source>
        <dbReference type="Pfam" id="PF17101"/>
    </source>
</evidence>
<comment type="caution">
    <text evidence="6">The sequence shown here is derived from an EMBL/GenBank/DDBJ whole genome shotgun (WGS) entry which is preliminary data.</text>
</comment>
<proteinExistence type="inferred from homology"/>
<dbReference type="EMBL" id="JACOPS010000001">
    <property type="protein sequence ID" value="MBC5727349.1"/>
    <property type="molecule type" value="Genomic_DNA"/>
</dbReference>